<dbReference type="Pfam" id="PF05025">
    <property type="entry name" value="RbsD_FucU"/>
    <property type="match status" value="1"/>
</dbReference>
<gene>
    <name evidence="6" type="primary">rbsD</name>
    <name evidence="7" type="ordered locus">Aaci_2280</name>
</gene>
<dbReference type="InterPro" id="IPR007721">
    <property type="entry name" value="RbsD_FucU"/>
</dbReference>
<dbReference type="EMBL" id="CP001727">
    <property type="protein sequence ID" value="ACV59289.1"/>
    <property type="molecule type" value="Genomic_DNA"/>
</dbReference>
<feature type="binding site" evidence="6">
    <location>
        <position position="97"/>
    </location>
    <ligand>
        <name>substrate</name>
    </ligand>
</feature>
<dbReference type="HAMAP" id="MF_01661">
    <property type="entry name" value="D_rib_pyranase"/>
    <property type="match status" value="1"/>
</dbReference>
<protein>
    <recommendedName>
        <fullName evidence="2 6">D-ribose pyranase</fullName>
        <ecNumber evidence="2 6">5.4.99.62</ecNumber>
    </recommendedName>
</protein>
<evidence type="ECO:0000256" key="1">
    <source>
        <dbReference type="ARBA" id="ARBA00000223"/>
    </source>
</evidence>
<evidence type="ECO:0000313" key="7">
    <source>
        <dbReference type="EMBL" id="ACV59289.1"/>
    </source>
</evidence>
<comment type="catalytic activity">
    <reaction evidence="1 6">
        <text>beta-D-ribopyranose = beta-D-ribofuranose</text>
        <dbReference type="Rhea" id="RHEA:25432"/>
        <dbReference type="ChEBI" id="CHEBI:27476"/>
        <dbReference type="ChEBI" id="CHEBI:47002"/>
        <dbReference type="EC" id="5.4.99.62"/>
    </reaction>
</comment>
<comment type="pathway">
    <text evidence="6">Carbohydrate metabolism; D-ribose degradation; D-ribose 5-phosphate from beta-D-ribopyranose: step 1/2.</text>
</comment>
<dbReference type="GO" id="GO:0048029">
    <property type="term" value="F:monosaccharide binding"/>
    <property type="evidence" value="ECO:0007669"/>
    <property type="project" value="InterPro"/>
</dbReference>
<evidence type="ECO:0000256" key="4">
    <source>
        <dbReference type="ARBA" id="ARBA00023235"/>
    </source>
</evidence>
<keyword evidence="8" id="KW-1185">Reference proteome</keyword>
<feature type="active site" description="Proton donor" evidence="6">
    <location>
        <position position="20"/>
    </location>
</feature>
<evidence type="ECO:0000313" key="8">
    <source>
        <dbReference type="Proteomes" id="UP000001917"/>
    </source>
</evidence>
<evidence type="ECO:0000256" key="2">
    <source>
        <dbReference type="ARBA" id="ARBA00012862"/>
    </source>
</evidence>
<dbReference type="UniPathway" id="UPA00916">
    <property type="reaction ID" value="UER00888"/>
</dbReference>
<dbReference type="Gene3D" id="3.40.1650.10">
    <property type="entry name" value="RbsD-like domain"/>
    <property type="match status" value="1"/>
</dbReference>
<dbReference type="Proteomes" id="UP000001917">
    <property type="component" value="Chromosome"/>
</dbReference>
<dbReference type="EC" id="5.4.99.62" evidence="2 6"/>
<dbReference type="GO" id="GO:0019303">
    <property type="term" value="P:D-ribose catabolic process"/>
    <property type="evidence" value="ECO:0007669"/>
    <property type="project" value="UniProtKB-UniRule"/>
</dbReference>
<dbReference type="PANTHER" id="PTHR37831">
    <property type="entry name" value="D-RIBOSE PYRANASE"/>
    <property type="match status" value="1"/>
</dbReference>
<dbReference type="InterPro" id="IPR023064">
    <property type="entry name" value="D-ribose_pyranase"/>
</dbReference>
<comment type="similarity">
    <text evidence="6">Belongs to the RbsD / FucU family. RbsD subfamily.</text>
</comment>
<feature type="binding site" evidence="6">
    <location>
        <position position="28"/>
    </location>
    <ligand>
        <name>substrate</name>
    </ligand>
</feature>
<keyword evidence="4 6" id="KW-0413">Isomerase</keyword>
<feature type="binding site" evidence="6">
    <location>
        <begin position="119"/>
        <end position="121"/>
    </location>
    <ligand>
        <name>substrate</name>
    </ligand>
</feature>
<keyword evidence="5 6" id="KW-0119">Carbohydrate metabolism</keyword>
<reference evidence="8" key="1">
    <citation type="submission" date="2009-09" db="EMBL/GenBank/DDBJ databases">
        <title>The complete chromosome of Alicyclobacillus acidocaldarius subsp. acidocaldarius DSM 446.</title>
        <authorList>
            <consortium name="US DOE Joint Genome Institute (JGI-PGF)"/>
            <person name="Lucas S."/>
            <person name="Copeland A."/>
            <person name="Lapidus A."/>
            <person name="Glavina del Rio T."/>
            <person name="Dalin E."/>
            <person name="Tice H."/>
            <person name="Bruce D."/>
            <person name="Goodwin L."/>
            <person name="Pitluck S."/>
            <person name="Kyrpides N."/>
            <person name="Mavromatis K."/>
            <person name="Ivanova N."/>
            <person name="Ovchinnikova G."/>
            <person name="Chertkov O."/>
            <person name="Sims D."/>
            <person name="Brettin T."/>
            <person name="Detter J.C."/>
            <person name="Han C."/>
            <person name="Larimer F."/>
            <person name="Land M."/>
            <person name="Hauser L."/>
            <person name="Markowitz V."/>
            <person name="Cheng J.-F."/>
            <person name="Hugenholtz P."/>
            <person name="Woyke T."/>
            <person name="Wu D."/>
            <person name="Pukall R."/>
            <person name="Klenk H.-P."/>
            <person name="Eisen J.A."/>
        </authorList>
    </citation>
    <scope>NUCLEOTIDE SEQUENCE [LARGE SCALE GENOMIC DNA]</scope>
    <source>
        <strain evidence="8">ATCC 27009 / DSM 446 / BCRC 14685 / JCM 5260 / KCTC 1825 / NBRC 15652 / NCIMB 11725 / NRRL B-14509 / 104-IA</strain>
    </source>
</reference>
<dbReference type="KEGG" id="aac:Aaci_2280"/>
<organism evidence="7 8">
    <name type="scientific">Alicyclobacillus acidocaldarius subsp. acidocaldarius (strain ATCC 27009 / DSM 446 / BCRC 14685 / JCM 5260 / KCTC 1825 / NBRC 15652 / NCIMB 11725 / NRRL B-14509 / 104-IA)</name>
    <name type="common">Bacillus acidocaldarius</name>
    <dbReference type="NCBI Taxonomy" id="521098"/>
    <lineage>
        <taxon>Bacteria</taxon>
        <taxon>Bacillati</taxon>
        <taxon>Bacillota</taxon>
        <taxon>Bacilli</taxon>
        <taxon>Bacillales</taxon>
        <taxon>Alicyclobacillaceae</taxon>
        <taxon>Alicyclobacillus</taxon>
    </lineage>
</organism>
<sequence length="131" mass="14143">MKRSGILHGRLSQIIAELGHGELIAVADCGLPIPPGIELVDLAIKPGMPSFLDVCDTILTELVVEDFIVANELAIRGSGVVDHLRERAGVLGKFIPHSDFKQTLRNVRSVVRTGEWTPYANVIFVAGVAFS</sequence>
<dbReference type="NCBIfam" id="NF008761">
    <property type="entry name" value="PRK11797.1"/>
    <property type="match status" value="1"/>
</dbReference>
<dbReference type="SUPFAM" id="SSF102546">
    <property type="entry name" value="RbsD-like"/>
    <property type="match status" value="1"/>
</dbReference>
<evidence type="ECO:0000256" key="5">
    <source>
        <dbReference type="ARBA" id="ARBA00023277"/>
    </source>
</evidence>
<proteinExistence type="inferred from homology"/>
<dbReference type="GO" id="GO:0062193">
    <property type="term" value="F:D-ribose pyranase activity"/>
    <property type="evidence" value="ECO:0007669"/>
    <property type="project" value="UniProtKB-EC"/>
</dbReference>
<dbReference type="RefSeq" id="WP_012811538.1">
    <property type="nucleotide sequence ID" value="NC_013205.1"/>
</dbReference>
<dbReference type="GO" id="GO:0005829">
    <property type="term" value="C:cytosol"/>
    <property type="evidence" value="ECO:0007669"/>
    <property type="project" value="TreeGrafter"/>
</dbReference>
<dbReference type="AlphaFoldDB" id="C8WRM8"/>
<dbReference type="HOGENOM" id="CLU_135498_0_0_9"/>
<evidence type="ECO:0000256" key="6">
    <source>
        <dbReference type="HAMAP-Rule" id="MF_01661"/>
    </source>
</evidence>
<comment type="subcellular location">
    <subcellularLocation>
        <location evidence="6">Cytoplasm</location>
    </subcellularLocation>
</comment>
<dbReference type="PANTHER" id="PTHR37831:SF1">
    <property type="entry name" value="D-RIBOSE PYRANASE"/>
    <property type="match status" value="1"/>
</dbReference>
<reference evidence="7 8" key="2">
    <citation type="journal article" date="2010" name="Stand. Genomic Sci.">
        <title>Complete genome sequence of Alicyclobacillus acidocaldarius type strain (104-IA).</title>
        <authorList>
            <person name="Mavromatis K."/>
            <person name="Sikorski J."/>
            <person name="Lapidus A."/>
            <person name="Glavina Del Rio T."/>
            <person name="Copeland A."/>
            <person name="Tice H."/>
            <person name="Cheng J.F."/>
            <person name="Lucas S."/>
            <person name="Chen F."/>
            <person name="Nolan M."/>
            <person name="Bruce D."/>
            <person name="Goodwin L."/>
            <person name="Pitluck S."/>
            <person name="Ivanova N."/>
            <person name="Ovchinnikova G."/>
            <person name="Pati A."/>
            <person name="Chen A."/>
            <person name="Palaniappan K."/>
            <person name="Land M."/>
            <person name="Hauser L."/>
            <person name="Chang Y.J."/>
            <person name="Jeffries C.D."/>
            <person name="Chain P."/>
            <person name="Meincke L."/>
            <person name="Sims D."/>
            <person name="Chertkov O."/>
            <person name="Han C."/>
            <person name="Brettin T."/>
            <person name="Detter J.C."/>
            <person name="Wahrenburg C."/>
            <person name="Rohde M."/>
            <person name="Pukall R."/>
            <person name="Goker M."/>
            <person name="Bristow J."/>
            <person name="Eisen J.A."/>
            <person name="Markowitz V."/>
            <person name="Hugenholtz P."/>
            <person name="Klenk H.P."/>
            <person name="Kyrpides N.C."/>
        </authorList>
    </citation>
    <scope>NUCLEOTIDE SEQUENCE [LARGE SCALE GENOMIC DNA]</scope>
    <source>
        <strain evidence="8">ATCC 27009 / DSM 446 / BCRC 14685 / JCM 5260 / KCTC 1825 / NBRC 15652 / NCIMB 11725 / NRRL B-14509 / 104-IA</strain>
    </source>
</reference>
<name>C8WRM8_ALIAD</name>
<accession>C8WRM8</accession>
<comment type="function">
    <text evidence="6">Catalyzes the interconversion of beta-pyran and beta-furan forms of D-ribose.</text>
</comment>
<dbReference type="eggNOG" id="COG1869">
    <property type="taxonomic scope" value="Bacteria"/>
</dbReference>
<keyword evidence="3 6" id="KW-0963">Cytoplasm</keyword>
<evidence type="ECO:0000256" key="3">
    <source>
        <dbReference type="ARBA" id="ARBA00022490"/>
    </source>
</evidence>
<dbReference type="STRING" id="521098.Aaci_2280"/>
<dbReference type="GO" id="GO:0016872">
    <property type="term" value="F:intramolecular lyase activity"/>
    <property type="evidence" value="ECO:0007669"/>
    <property type="project" value="UniProtKB-UniRule"/>
</dbReference>
<dbReference type="InterPro" id="IPR023750">
    <property type="entry name" value="RbsD-like_sf"/>
</dbReference>
<comment type="subunit">
    <text evidence="6">Homodecamer.</text>
</comment>